<dbReference type="CDD" id="cd01630">
    <property type="entry name" value="HAD_KDO-like"/>
    <property type="match status" value="1"/>
</dbReference>
<keyword evidence="5 8" id="KW-0378">Hydrolase</keyword>
<dbReference type="EMBL" id="DSFP01000033">
    <property type="protein sequence ID" value="HEW45799.1"/>
    <property type="molecule type" value="Genomic_DNA"/>
</dbReference>
<dbReference type="InterPro" id="IPR010023">
    <property type="entry name" value="KdsC_fam"/>
</dbReference>
<gene>
    <name evidence="8" type="ORF">ENO47_03905</name>
</gene>
<dbReference type="PANTHER" id="PTHR21485:SF3">
    <property type="entry name" value="N-ACYLNEURAMINATE CYTIDYLYLTRANSFERASE"/>
    <property type="match status" value="1"/>
</dbReference>
<name>A0A7C2VA05_9AQUI</name>
<comment type="subunit">
    <text evidence="3">Homotetramer.</text>
</comment>
<dbReference type="SFLD" id="SFLDG01136">
    <property type="entry name" value="C1.6:_Phosphoserine_Phosphatas"/>
    <property type="match status" value="1"/>
</dbReference>
<dbReference type="GO" id="GO:0046872">
    <property type="term" value="F:metal ion binding"/>
    <property type="evidence" value="ECO:0007669"/>
    <property type="project" value="UniProtKB-KW"/>
</dbReference>
<evidence type="ECO:0000256" key="5">
    <source>
        <dbReference type="ARBA" id="ARBA00022801"/>
    </source>
</evidence>
<dbReference type="NCBIfam" id="TIGR01670">
    <property type="entry name" value="KdsC-phosphatas"/>
    <property type="match status" value="1"/>
</dbReference>
<evidence type="ECO:0000256" key="7">
    <source>
        <dbReference type="PIRSR" id="PIRSR006118-2"/>
    </source>
</evidence>
<feature type="binding site" evidence="7">
    <location>
        <position position="18"/>
    </location>
    <ligand>
        <name>substrate</name>
    </ligand>
</feature>
<dbReference type="Gene3D" id="3.40.50.1000">
    <property type="entry name" value="HAD superfamily/HAD-like"/>
    <property type="match status" value="1"/>
</dbReference>
<dbReference type="GO" id="GO:0008781">
    <property type="term" value="F:N-acylneuraminate cytidylyltransferase activity"/>
    <property type="evidence" value="ECO:0007669"/>
    <property type="project" value="TreeGrafter"/>
</dbReference>
<protein>
    <submittedName>
        <fullName evidence="8">HAD-IIIA family hydrolase</fullName>
    </submittedName>
</protein>
<dbReference type="PANTHER" id="PTHR21485">
    <property type="entry name" value="HAD SUPERFAMILY MEMBERS CMAS AND KDSC"/>
    <property type="match status" value="1"/>
</dbReference>
<feature type="binding site" evidence="7">
    <location>
        <position position="109"/>
    </location>
    <ligand>
        <name>Mg(2+)</name>
        <dbReference type="ChEBI" id="CHEBI:18420"/>
    </ligand>
</feature>
<evidence type="ECO:0000313" key="8">
    <source>
        <dbReference type="EMBL" id="HEW45799.1"/>
    </source>
</evidence>
<evidence type="ECO:0000256" key="1">
    <source>
        <dbReference type="ARBA" id="ARBA00001946"/>
    </source>
</evidence>
<dbReference type="InterPro" id="IPR023214">
    <property type="entry name" value="HAD_sf"/>
</dbReference>
<dbReference type="InterPro" id="IPR006549">
    <property type="entry name" value="HAD-SF_hydro_IIIA"/>
</dbReference>
<dbReference type="Pfam" id="PF08282">
    <property type="entry name" value="Hydrolase_3"/>
    <property type="match status" value="1"/>
</dbReference>
<dbReference type="AlphaFoldDB" id="A0A7C2VA05"/>
<comment type="caution">
    <text evidence="8">The sequence shown here is derived from an EMBL/GenBank/DDBJ whole genome shotgun (WGS) entry which is preliminary data.</text>
</comment>
<comment type="similarity">
    <text evidence="2">Belongs to the KdsC family.</text>
</comment>
<dbReference type="SUPFAM" id="SSF56784">
    <property type="entry name" value="HAD-like"/>
    <property type="match status" value="1"/>
</dbReference>
<evidence type="ECO:0000256" key="3">
    <source>
        <dbReference type="ARBA" id="ARBA00011881"/>
    </source>
</evidence>
<keyword evidence="6 7" id="KW-0460">Magnesium</keyword>
<evidence type="ECO:0000256" key="2">
    <source>
        <dbReference type="ARBA" id="ARBA00005893"/>
    </source>
</evidence>
<dbReference type="InterPro" id="IPR036412">
    <property type="entry name" value="HAD-like_sf"/>
</dbReference>
<comment type="cofactor">
    <cofactor evidence="1 7">
        <name>Mg(2+)</name>
        <dbReference type="ChEBI" id="CHEBI:18420"/>
    </cofactor>
</comment>
<reference evidence="8" key="1">
    <citation type="journal article" date="2020" name="mSystems">
        <title>Genome- and Community-Level Interaction Insights into Carbon Utilization and Element Cycling Functions of Hydrothermarchaeota in Hydrothermal Sediment.</title>
        <authorList>
            <person name="Zhou Z."/>
            <person name="Liu Y."/>
            <person name="Xu W."/>
            <person name="Pan J."/>
            <person name="Luo Z.H."/>
            <person name="Li M."/>
        </authorList>
    </citation>
    <scope>NUCLEOTIDE SEQUENCE [LARGE SCALE GENOMIC DNA]</scope>
    <source>
        <strain evidence="8">SpSt-132</strain>
    </source>
</reference>
<dbReference type="PIRSF" id="PIRSF006118">
    <property type="entry name" value="KDO8-P_Ptase"/>
    <property type="match status" value="1"/>
</dbReference>
<dbReference type="SFLD" id="SFLDG01138">
    <property type="entry name" value="C1.6.2:_Deoxy-d-mannose-octulo"/>
    <property type="match status" value="1"/>
</dbReference>
<accession>A0A7C2VA05</accession>
<sequence>MDLKERALKVRLLVLDVDGVLTDGRLYYTSRGEEIKVFNVKDGFGIKMAQMAGIRVGVISGRKSKALGKRLEELGIEEAHLGFNEKLPVLEDMLRRLSLNFEHVAFIGDDYVDLPILKRVGFPMVVCDSPEEIKAHALYTTKAKGGEGAVRESIEFLLKLRGQWEEIINKYHA</sequence>
<dbReference type="SFLD" id="SFLDS00003">
    <property type="entry name" value="Haloacid_Dehalogenase"/>
    <property type="match status" value="1"/>
</dbReference>
<evidence type="ECO:0000256" key="4">
    <source>
        <dbReference type="ARBA" id="ARBA00022723"/>
    </source>
</evidence>
<evidence type="ECO:0000256" key="6">
    <source>
        <dbReference type="ARBA" id="ARBA00022842"/>
    </source>
</evidence>
<keyword evidence="4 7" id="KW-0479">Metal-binding</keyword>
<feature type="binding site" evidence="7">
    <location>
        <position position="16"/>
    </location>
    <ligand>
        <name>Mg(2+)</name>
        <dbReference type="ChEBI" id="CHEBI:18420"/>
    </ligand>
</feature>
<proteinExistence type="inferred from homology"/>
<dbReference type="InterPro" id="IPR050793">
    <property type="entry name" value="CMP-NeuNAc_synthase"/>
</dbReference>
<dbReference type="FunFam" id="3.40.50.1000:FF:000029">
    <property type="entry name" value="3-deoxy-D-manno-octulosonate 8-phosphate phosphatase KdsC"/>
    <property type="match status" value="1"/>
</dbReference>
<dbReference type="GO" id="GO:0016788">
    <property type="term" value="F:hydrolase activity, acting on ester bonds"/>
    <property type="evidence" value="ECO:0007669"/>
    <property type="project" value="InterPro"/>
</dbReference>
<dbReference type="NCBIfam" id="TIGR01662">
    <property type="entry name" value="HAD-SF-IIIA"/>
    <property type="match status" value="1"/>
</dbReference>
<organism evidence="8">
    <name type="scientific">Hydrogenobacter sp</name>
    <dbReference type="NCBI Taxonomy" id="2152829"/>
    <lineage>
        <taxon>Bacteria</taxon>
        <taxon>Pseudomonadati</taxon>
        <taxon>Aquificota</taxon>
        <taxon>Aquificia</taxon>
        <taxon>Aquificales</taxon>
        <taxon>Aquificaceae</taxon>
        <taxon>Hydrogenobacter</taxon>
    </lineage>
</organism>